<dbReference type="Proteomes" id="UP000664132">
    <property type="component" value="Unassembled WGS sequence"/>
</dbReference>
<reference evidence="2" key="1">
    <citation type="submission" date="2021-02" db="EMBL/GenBank/DDBJ databases">
        <title>Genome sequence Cadophora malorum strain M34.</title>
        <authorList>
            <person name="Stefanovic E."/>
            <person name="Vu D."/>
            <person name="Scully C."/>
            <person name="Dijksterhuis J."/>
            <person name="Roader J."/>
            <person name="Houbraken J."/>
        </authorList>
    </citation>
    <scope>NUCLEOTIDE SEQUENCE</scope>
    <source>
        <strain evidence="2">M34</strain>
    </source>
</reference>
<feature type="compositionally biased region" description="Low complexity" evidence="1">
    <location>
        <begin position="62"/>
        <end position="79"/>
    </location>
</feature>
<feature type="region of interest" description="Disordered" evidence="1">
    <location>
        <begin position="27"/>
        <end position="138"/>
    </location>
</feature>
<feature type="compositionally biased region" description="Basic and acidic residues" evidence="1">
    <location>
        <begin position="122"/>
        <end position="138"/>
    </location>
</feature>
<proteinExistence type="predicted"/>
<evidence type="ECO:0000313" key="2">
    <source>
        <dbReference type="EMBL" id="KAG4414714.1"/>
    </source>
</evidence>
<gene>
    <name evidence="2" type="ORF">IFR04_012148</name>
</gene>
<accession>A0A8H7T796</accession>
<keyword evidence="3" id="KW-1185">Reference proteome</keyword>
<evidence type="ECO:0000256" key="1">
    <source>
        <dbReference type="SAM" id="MobiDB-lite"/>
    </source>
</evidence>
<name>A0A8H7T796_9HELO</name>
<sequence length="138" mass="15122">MGILQTAMIAASGIYAVKSLEKTVIRTQRSQNRNDSSYSSSSASNQNNHRPRFDDQGPPPNYYHDQNQNQNYGQGVTYNRGPWGPSDGMGSGQGPVWQPMGQYDVSRGGNGVDYVDGSNQRRGCEGCDVSRRDKKSGI</sequence>
<protein>
    <submittedName>
        <fullName evidence="2">Uncharacterized protein</fullName>
    </submittedName>
</protein>
<evidence type="ECO:0000313" key="3">
    <source>
        <dbReference type="Proteomes" id="UP000664132"/>
    </source>
</evidence>
<dbReference type="EMBL" id="JAFJYH010000252">
    <property type="protein sequence ID" value="KAG4414714.1"/>
    <property type="molecule type" value="Genomic_DNA"/>
</dbReference>
<dbReference type="AlphaFoldDB" id="A0A8H7T796"/>
<comment type="caution">
    <text evidence="2">The sequence shown here is derived from an EMBL/GenBank/DDBJ whole genome shotgun (WGS) entry which is preliminary data.</text>
</comment>
<feature type="compositionally biased region" description="Low complexity" evidence="1">
    <location>
        <begin position="28"/>
        <end position="48"/>
    </location>
</feature>
<organism evidence="2 3">
    <name type="scientific">Cadophora malorum</name>
    <dbReference type="NCBI Taxonomy" id="108018"/>
    <lineage>
        <taxon>Eukaryota</taxon>
        <taxon>Fungi</taxon>
        <taxon>Dikarya</taxon>
        <taxon>Ascomycota</taxon>
        <taxon>Pezizomycotina</taxon>
        <taxon>Leotiomycetes</taxon>
        <taxon>Helotiales</taxon>
        <taxon>Ploettnerulaceae</taxon>
        <taxon>Cadophora</taxon>
    </lineage>
</organism>